<feature type="non-terminal residue" evidence="1">
    <location>
        <position position="1"/>
    </location>
</feature>
<dbReference type="Proteomes" id="UP001228049">
    <property type="component" value="Unassembled WGS sequence"/>
</dbReference>
<organism evidence="1 2">
    <name type="scientific">Dissostichus eleginoides</name>
    <name type="common">Patagonian toothfish</name>
    <name type="synonym">Dissostichus amissus</name>
    <dbReference type="NCBI Taxonomy" id="100907"/>
    <lineage>
        <taxon>Eukaryota</taxon>
        <taxon>Metazoa</taxon>
        <taxon>Chordata</taxon>
        <taxon>Craniata</taxon>
        <taxon>Vertebrata</taxon>
        <taxon>Euteleostomi</taxon>
        <taxon>Actinopterygii</taxon>
        <taxon>Neopterygii</taxon>
        <taxon>Teleostei</taxon>
        <taxon>Neoteleostei</taxon>
        <taxon>Acanthomorphata</taxon>
        <taxon>Eupercaria</taxon>
        <taxon>Perciformes</taxon>
        <taxon>Notothenioidei</taxon>
        <taxon>Nototheniidae</taxon>
        <taxon>Dissostichus</taxon>
    </lineage>
</organism>
<evidence type="ECO:0000313" key="1">
    <source>
        <dbReference type="EMBL" id="KAK1883633.1"/>
    </source>
</evidence>
<gene>
    <name evidence="1" type="ORF">KUDE01_021959</name>
</gene>
<proteinExistence type="predicted"/>
<dbReference type="AlphaFoldDB" id="A0AAD9BJ20"/>
<keyword evidence="2" id="KW-1185">Reference proteome</keyword>
<name>A0AAD9BJ20_DISEL</name>
<dbReference type="EMBL" id="JASDAP010000022">
    <property type="protein sequence ID" value="KAK1883633.1"/>
    <property type="molecule type" value="Genomic_DNA"/>
</dbReference>
<sequence length="69" mass="7874">DTSKVIYFHKVEIFHSSHAKDVKFDHSTRQRLPVRTTLGLQEGDENPRVFTSLFDVTAQVIHTLPLVIG</sequence>
<accession>A0AAD9BJ20</accession>
<reference evidence="1" key="1">
    <citation type="submission" date="2023-04" db="EMBL/GenBank/DDBJ databases">
        <title>Chromosome-level genome of Chaenocephalus aceratus.</title>
        <authorList>
            <person name="Park H."/>
        </authorList>
    </citation>
    <scope>NUCLEOTIDE SEQUENCE</scope>
    <source>
        <strain evidence="1">DE</strain>
        <tissue evidence="1">Muscle</tissue>
    </source>
</reference>
<evidence type="ECO:0000313" key="2">
    <source>
        <dbReference type="Proteomes" id="UP001228049"/>
    </source>
</evidence>
<protein>
    <submittedName>
        <fullName evidence="1">Intraflagellar transport protein 52 like</fullName>
    </submittedName>
</protein>
<feature type="non-terminal residue" evidence="1">
    <location>
        <position position="69"/>
    </location>
</feature>
<comment type="caution">
    <text evidence="1">The sequence shown here is derived from an EMBL/GenBank/DDBJ whole genome shotgun (WGS) entry which is preliminary data.</text>
</comment>